<dbReference type="FunFam" id="3.40.50.300:FF:000103">
    <property type="entry name" value="Chromosomal replication initiator protein DnaA"/>
    <property type="match status" value="1"/>
</dbReference>
<feature type="binding site" evidence="8">
    <location>
        <position position="161"/>
    </location>
    <ligand>
        <name>ATP</name>
        <dbReference type="ChEBI" id="CHEBI:30616"/>
    </ligand>
</feature>
<evidence type="ECO:0000256" key="5">
    <source>
        <dbReference type="ARBA" id="ARBA00022840"/>
    </source>
</evidence>
<dbReference type="InterPro" id="IPR018312">
    <property type="entry name" value="Chromosome_initiator_DnaA_CS"/>
</dbReference>
<comment type="domain">
    <text evidence="8">Domain I is involved in oligomerization and binding regulators, domain II is flexibile and of varying length in different bacteria, domain III forms the AAA+ region, while domain IV binds dsDNA.</text>
</comment>
<evidence type="ECO:0000256" key="1">
    <source>
        <dbReference type="ARBA" id="ARBA00006583"/>
    </source>
</evidence>
<name>A0A4D6YKX7_9GAMM</name>
<keyword evidence="6 8" id="KW-0446">Lipid-binding</keyword>
<evidence type="ECO:0000256" key="9">
    <source>
        <dbReference type="NCBIfam" id="TIGR00362"/>
    </source>
</evidence>
<dbReference type="InterPro" id="IPR027417">
    <property type="entry name" value="P-loop_NTPase"/>
</dbReference>
<evidence type="ECO:0000256" key="2">
    <source>
        <dbReference type="ARBA" id="ARBA00022490"/>
    </source>
</evidence>
<dbReference type="Pfam" id="PF08299">
    <property type="entry name" value="Bac_DnaA_C"/>
    <property type="match status" value="1"/>
</dbReference>
<dbReference type="InterPro" id="IPR020591">
    <property type="entry name" value="Chromosome_initiator_DnaA-like"/>
</dbReference>
<feature type="region of interest" description="Domain III, AAA+ region" evidence="8">
    <location>
        <begin position="117"/>
        <end position="333"/>
    </location>
</feature>
<evidence type="ECO:0000256" key="4">
    <source>
        <dbReference type="ARBA" id="ARBA00022741"/>
    </source>
</evidence>
<dbReference type="GO" id="GO:0005886">
    <property type="term" value="C:plasma membrane"/>
    <property type="evidence" value="ECO:0007669"/>
    <property type="project" value="TreeGrafter"/>
</dbReference>
<comment type="subcellular location">
    <subcellularLocation>
        <location evidence="8">Cytoplasm</location>
    </subcellularLocation>
</comment>
<keyword evidence="4 8" id="KW-0547">Nucleotide-binding</keyword>
<dbReference type="CDD" id="cd06571">
    <property type="entry name" value="Bac_DnaA_C"/>
    <property type="match status" value="1"/>
</dbReference>
<dbReference type="HAMAP" id="MF_00377">
    <property type="entry name" value="DnaA_bact"/>
    <property type="match status" value="1"/>
</dbReference>
<feature type="binding site" evidence="8">
    <location>
        <position position="164"/>
    </location>
    <ligand>
        <name>ATP</name>
        <dbReference type="ChEBI" id="CHEBI:30616"/>
    </ligand>
</feature>
<dbReference type="GO" id="GO:0006275">
    <property type="term" value="P:regulation of DNA replication"/>
    <property type="evidence" value="ECO:0007669"/>
    <property type="project" value="UniProtKB-UniRule"/>
</dbReference>
<dbReference type="GO" id="GO:0005737">
    <property type="term" value="C:cytoplasm"/>
    <property type="evidence" value="ECO:0007669"/>
    <property type="project" value="UniProtKB-SubCell"/>
</dbReference>
<feature type="region of interest" description="Domain IV, binds dsDNA" evidence="8">
    <location>
        <begin position="334"/>
        <end position="453"/>
    </location>
</feature>
<keyword evidence="5 8" id="KW-0067">ATP-binding</keyword>
<feature type="domain" description="AAA+ ATPase" evidence="12">
    <location>
        <begin position="150"/>
        <end position="279"/>
    </location>
</feature>
<protein>
    <recommendedName>
        <fullName evidence="8 9">Chromosomal replication initiator protein DnaA</fullName>
    </recommendedName>
</protein>
<accession>A0A4D6YKX7</accession>
<dbReference type="InterPro" id="IPR003593">
    <property type="entry name" value="AAA+_ATPase"/>
</dbReference>
<dbReference type="GO" id="GO:0006270">
    <property type="term" value="P:DNA replication initiation"/>
    <property type="evidence" value="ECO:0007669"/>
    <property type="project" value="UniProtKB-UniRule"/>
</dbReference>
<reference evidence="14 15" key="2">
    <citation type="submission" date="2019-05" db="EMBL/GenBank/DDBJ databases">
        <title>Genome evolution of the obligate endosymbiont Buchnera aphidicola.</title>
        <authorList>
            <person name="Moran N.A."/>
        </authorList>
    </citation>
    <scope>NUCLEOTIDE SEQUENCE [LARGE SCALE GENOMIC DNA]</scope>
    <source>
        <strain evidence="14 15">Tca</strain>
    </source>
</reference>
<dbReference type="InterPro" id="IPR038454">
    <property type="entry name" value="DnaA_N_sf"/>
</dbReference>
<dbReference type="SUPFAM" id="SSF52540">
    <property type="entry name" value="P-loop containing nucleoside triphosphate hydrolases"/>
    <property type="match status" value="1"/>
</dbReference>
<dbReference type="OrthoDB" id="9807019at2"/>
<dbReference type="AlphaFoldDB" id="A0A4D6YKX7"/>
<dbReference type="Gene3D" id="1.10.8.60">
    <property type="match status" value="1"/>
</dbReference>
<dbReference type="InterPro" id="IPR010921">
    <property type="entry name" value="Trp_repressor/repl_initiator"/>
</dbReference>
<proteinExistence type="inferred from homology"/>
<evidence type="ECO:0000256" key="8">
    <source>
        <dbReference type="HAMAP-Rule" id="MF_00377"/>
    </source>
</evidence>
<comment type="caution">
    <text evidence="8">Lacks conserved residue(s) required for the propagation of feature annotation.</text>
</comment>
<evidence type="ECO:0000256" key="6">
    <source>
        <dbReference type="ARBA" id="ARBA00023121"/>
    </source>
</evidence>
<dbReference type="EMBL" id="CP034852">
    <property type="protein sequence ID" value="QCI26570.1"/>
    <property type="molecule type" value="Genomic_DNA"/>
</dbReference>
<reference evidence="14 15" key="1">
    <citation type="submission" date="2018-12" db="EMBL/GenBank/DDBJ databases">
        <authorList>
            <person name="Chong R.A."/>
        </authorList>
    </citation>
    <scope>NUCLEOTIDE SEQUENCE [LARGE SCALE GENOMIC DNA]</scope>
    <source>
        <strain evidence="14 15">Tca</strain>
    </source>
</reference>
<dbReference type="GO" id="GO:0005524">
    <property type="term" value="F:ATP binding"/>
    <property type="evidence" value="ECO:0007669"/>
    <property type="project" value="UniProtKB-UniRule"/>
</dbReference>
<dbReference type="FunFam" id="1.10.8.60:FF:000003">
    <property type="entry name" value="Chromosomal replication initiator protein DnaA"/>
    <property type="match status" value="1"/>
</dbReference>
<organism evidence="14 15">
    <name type="scientific">Buchnera aphidicola</name>
    <name type="common">Thelaxes californica</name>
    <dbReference type="NCBI Taxonomy" id="1315998"/>
    <lineage>
        <taxon>Bacteria</taxon>
        <taxon>Pseudomonadati</taxon>
        <taxon>Pseudomonadota</taxon>
        <taxon>Gammaproteobacteria</taxon>
        <taxon>Enterobacterales</taxon>
        <taxon>Erwiniaceae</taxon>
        <taxon>Buchnera</taxon>
    </lineage>
</organism>
<feature type="binding site" evidence="8">
    <location>
        <position position="163"/>
    </location>
    <ligand>
        <name>ATP</name>
        <dbReference type="ChEBI" id="CHEBI:30616"/>
    </ligand>
</feature>
<comment type="function">
    <text evidence="8 10">Plays an essential role in the initiation and regulation of chromosomal replication. ATP-DnaA binds to the origin of replication (oriC) to initiate formation of the DNA replication initiation complex once per cell cycle. Binds the DnaA box (a 9 base pair repeat at the origin) and separates the double-stranded (ds)DNA. Forms a right-handed helical filament on oriC DNA; dsDNA binds to the exterior of the filament while single-stranded (ss)DNA is stabiized in the filament's interior. The ATP-DnaA-oriC complex binds and stabilizes one strand of the AT-rich DNA unwinding element (DUE), permitting loading of DNA polymerase. After initiation quickly degrades to an ADP-DnaA complex that is not apt for DNA replication. Binds acidic phospholipids.</text>
</comment>
<dbReference type="SUPFAM" id="SSF48295">
    <property type="entry name" value="TrpR-like"/>
    <property type="match status" value="1"/>
</dbReference>
<gene>
    <name evidence="8 14" type="primary">dnaA</name>
    <name evidence="14" type="ORF">D9V80_00060</name>
</gene>
<dbReference type="PRINTS" id="PR00051">
    <property type="entry name" value="DNAA"/>
</dbReference>
<dbReference type="Gene3D" id="3.40.50.300">
    <property type="entry name" value="P-loop containing nucleotide triphosphate hydrolases"/>
    <property type="match status" value="1"/>
</dbReference>
<feature type="domain" description="Chromosomal replication initiator DnaA C-terminal" evidence="13">
    <location>
        <begin position="361"/>
        <end position="430"/>
    </location>
</feature>
<dbReference type="PANTHER" id="PTHR30050">
    <property type="entry name" value="CHROMOSOMAL REPLICATION INITIATOR PROTEIN DNAA"/>
    <property type="match status" value="1"/>
</dbReference>
<feature type="region of interest" description="Domain I, interacts with DnaA modulators" evidence="8">
    <location>
        <begin position="1"/>
        <end position="81"/>
    </location>
</feature>
<dbReference type="PANTHER" id="PTHR30050:SF2">
    <property type="entry name" value="CHROMOSOMAL REPLICATION INITIATOR PROTEIN DNAA"/>
    <property type="match status" value="1"/>
</dbReference>
<evidence type="ECO:0000256" key="11">
    <source>
        <dbReference type="RuleBase" id="RU004227"/>
    </source>
</evidence>
<dbReference type="InterPro" id="IPR013159">
    <property type="entry name" value="DnaA_C"/>
</dbReference>
<keyword evidence="2 8" id="KW-0963">Cytoplasm</keyword>
<evidence type="ECO:0000313" key="15">
    <source>
        <dbReference type="Proteomes" id="UP000298782"/>
    </source>
</evidence>
<dbReference type="Gene3D" id="1.10.1750.10">
    <property type="match status" value="1"/>
</dbReference>
<evidence type="ECO:0000259" key="12">
    <source>
        <dbReference type="SMART" id="SM00382"/>
    </source>
</evidence>
<dbReference type="InterPro" id="IPR001957">
    <property type="entry name" value="Chromosome_initiator_DnaA"/>
</dbReference>
<dbReference type="GO" id="GO:0003688">
    <property type="term" value="F:DNA replication origin binding"/>
    <property type="evidence" value="ECO:0007669"/>
    <property type="project" value="UniProtKB-UniRule"/>
</dbReference>
<dbReference type="NCBIfam" id="TIGR00362">
    <property type="entry name" value="DnaA"/>
    <property type="match status" value="1"/>
</dbReference>
<dbReference type="Gene3D" id="3.30.300.180">
    <property type="match status" value="1"/>
</dbReference>
<keyword evidence="3 8" id="KW-0235">DNA replication</keyword>
<keyword evidence="7 8" id="KW-0238">DNA-binding</keyword>
<feature type="binding site" evidence="8">
    <location>
        <position position="165"/>
    </location>
    <ligand>
        <name>ATP</name>
        <dbReference type="ChEBI" id="CHEBI:30616"/>
    </ligand>
</feature>
<comment type="subunit">
    <text evidence="8">Oligomerizes as a right-handed, spiral filament on DNA at oriC.</text>
</comment>
<keyword evidence="15" id="KW-1185">Reference proteome</keyword>
<dbReference type="CDD" id="cd00009">
    <property type="entry name" value="AAA"/>
    <property type="match status" value="1"/>
</dbReference>
<dbReference type="PROSITE" id="PS01008">
    <property type="entry name" value="DNAA"/>
    <property type="match status" value="1"/>
</dbReference>
<evidence type="ECO:0000256" key="3">
    <source>
        <dbReference type="ARBA" id="ARBA00022705"/>
    </source>
</evidence>
<dbReference type="Proteomes" id="UP000298782">
    <property type="component" value="Chromosome"/>
</dbReference>
<dbReference type="GO" id="GO:0008289">
    <property type="term" value="F:lipid binding"/>
    <property type="evidence" value="ECO:0007669"/>
    <property type="project" value="UniProtKB-KW"/>
</dbReference>
<sequence length="453" mass="53060">MLISIWQKCLRILRHELNAIEFSMWIRPLTAELNNNVLELYAPNQFVLHWVQIKYLHILKKLLKQFFTSSCPLIIFKVKNTCIKNTTLKHVYVKKNNYKKKKIHYHYVMNISKFNNNINKQHNFNNFVEGKCNQLARSAAYQITHDFGKSYNPLCLYGGTGLGKTHLLHAIGNQILNKKYTVKVVYMHSEHFVQHMVYALKNNEIEAFKKYYRSVDVLLIDDIQFFSNKERSQEEFFYTVNALLEGNQQIILTSDRYPKAIQGVTERLKSRFSWGLTISIQPPGLDTRIAILMKKAIENKIYLSDEVIFFIATQLKTNIRELEGAFNKIVVQAKFTQQNITIEFVKKTLQDVFFFKKNVITIQIIQYKVAEYFKVSISDLLSKSRFQSIIKPRQIAMAITKKLTNHSLLEIGMAFGNRDHTTVIHACHKINKLLQEDNQIKIDFFTLIKKISC</sequence>
<dbReference type="Pfam" id="PF00308">
    <property type="entry name" value="Bac_DnaA"/>
    <property type="match status" value="1"/>
</dbReference>
<dbReference type="SMART" id="SM00382">
    <property type="entry name" value="AAA"/>
    <property type="match status" value="1"/>
</dbReference>
<dbReference type="InterPro" id="IPR013317">
    <property type="entry name" value="DnaA_dom"/>
</dbReference>
<evidence type="ECO:0000256" key="10">
    <source>
        <dbReference type="RuleBase" id="RU000577"/>
    </source>
</evidence>
<evidence type="ECO:0000313" key="14">
    <source>
        <dbReference type="EMBL" id="QCI26570.1"/>
    </source>
</evidence>
<evidence type="ECO:0000256" key="7">
    <source>
        <dbReference type="ARBA" id="ARBA00023125"/>
    </source>
</evidence>
<dbReference type="SMART" id="SM00760">
    <property type="entry name" value="Bac_DnaA_C"/>
    <property type="match status" value="1"/>
</dbReference>
<evidence type="ECO:0000259" key="13">
    <source>
        <dbReference type="SMART" id="SM00760"/>
    </source>
</evidence>
<comment type="similarity">
    <text evidence="1 8 11">Belongs to the DnaA family.</text>
</comment>
<dbReference type="InterPro" id="IPR024633">
    <property type="entry name" value="DnaA_N_dom"/>
</dbReference>
<dbReference type="Pfam" id="PF11638">
    <property type="entry name" value="DnaA_N"/>
    <property type="match status" value="1"/>
</dbReference>